<evidence type="ECO:0000256" key="7">
    <source>
        <dbReference type="RuleBase" id="RU003835"/>
    </source>
</evidence>
<evidence type="ECO:0000256" key="1">
    <source>
        <dbReference type="ARBA" id="ARBA00008748"/>
    </source>
</evidence>
<feature type="binding site" evidence="6">
    <location>
        <position position="16"/>
    </location>
    <ligand>
        <name>ATP</name>
        <dbReference type="ChEBI" id="CHEBI:30616"/>
    </ligand>
</feature>
<evidence type="ECO:0000313" key="9">
    <source>
        <dbReference type="Proteomes" id="UP000677913"/>
    </source>
</evidence>
<dbReference type="GO" id="GO:0005524">
    <property type="term" value="F:ATP binding"/>
    <property type="evidence" value="ECO:0007669"/>
    <property type="project" value="UniProtKB-KW"/>
</dbReference>
<dbReference type="PANTHER" id="PTHR21060">
    <property type="entry name" value="ACETATE KINASE"/>
    <property type="match status" value="1"/>
</dbReference>
<dbReference type="InterPro" id="IPR023865">
    <property type="entry name" value="Aliphatic_acid_kinase_CS"/>
</dbReference>
<dbReference type="SUPFAM" id="SSF53067">
    <property type="entry name" value="Actin-like ATPase domain"/>
    <property type="match status" value="2"/>
</dbReference>
<dbReference type="InterPro" id="IPR000890">
    <property type="entry name" value="Aliphatic_acid_kin_short-chain"/>
</dbReference>
<dbReference type="EC" id="2.7.2.1" evidence="6"/>
<dbReference type="PROSITE" id="PS01076">
    <property type="entry name" value="ACETATE_KINASE_2"/>
    <property type="match status" value="1"/>
</dbReference>
<feature type="binding site" evidence="6">
    <location>
        <begin position="209"/>
        <end position="213"/>
    </location>
    <ligand>
        <name>ATP</name>
        <dbReference type="ChEBI" id="CHEBI:30616"/>
    </ligand>
</feature>
<evidence type="ECO:0000256" key="6">
    <source>
        <dbReference type="HAMAP-Rule" id="MF_00020"/>
    </source>
</evidence>
<sequence length="402" mass="42583">MGRAVLVFNAGSSSVKYQLIDLDGGGRLATGLVDRIGEGGEGLLKHRAGDGPPHETRERFADHAQALDAILAAFKQAGPDLDRTAPVAVGHRVVHGGTRYGRPTLIDDAVLAGIRELSALAPLHNPANAAGIEVARKAFPDIAHVAVFDTAFHRTLPAAAYTYAVPREWREEHSVRRYGFHGTSHQYVARRAAALLGKPAQEANLIVLHLGNGASACAVEGGRSVETSMGLTPLEGLVMGTRSGDLDPAVPEYLRRVAGLDAERIDAALNHDSGLRGLAGSNDLRDLHEARERGDEDARLALDVYCHRIKKYVGAYYAVLGRLDAVVFTAGVGENDPEVRARSLAGLERLGITLDDGRNRSGGRGERFVSPDGAPVPVLVVPTDEELEIAVQALEAAGLGAS</sequence>
<dbReference type="GO" id="GO:0006085">
    <property type="term" value="P:acetyl-CoA biosynthetic process"/>
    <property type="evidence" value="ECO:0007669"/>
    <property type="project" value="UniProtKB-UniRule"/>
</dbReference>
<feature type="site" description="Transition state stabilizer" evidence="6">
    <location>
        <position position="181"/>
    </location>
</feature>
<dbReference type="HAMAP" id="MF_00020">
    <property type="entry name" value="Acetate_kinase"/>
    <property type="match status" value="1"/>
</dbReference>
<feature type="binding site" evidence="6">
    <location>
        <position position="9"/>
    </location>
    <ligand>
        <name>Mg(2+)</name>
        <dbReference type="ChEBI" id="CHEBI:18420"/>
    </ligand>
</feature>
<keyword evidence="3 6" id="KW-0547">Nucleotide-binding</keyword>
<keyword evidence="4 6" id="KW-0418">Kinase</keyword>
<keyword evidence="6" id="KW-0460">Magnesium</keyword>
<evidence type="ECO:0000256" key="5">
    <source>
        <dbReference type="ARBA" id="ARBA00022840"/>
    </source>
</evidence>
<dbReference type="CDD" id="cd24010">
    <property type="entry name" value="ASKHA_NBD_AcK_PK"/>
    <property type="match status" value="1"/>
</dbReference>
<dbReference type="PIRSF" id="PIRSF000722">
    <property type="entry name" value="Acetate_prop_kin"/>
    <property type="match status" value="1"/>
</dbReference>
<evidence type="ECO:0000313" key="8">
    <source>
        <dbReference type="EMBL" id="MBS2963803.1"/>
    </source>
</evidence>
<reference evidence="8" key="1">
    <citation type="submission" date="2021-04" db="EMBL/GenBank/DDBJ databases">
        <title>Genome based classification of Actinospica acidithermotolerans sp. nov., an actinobacterium isolated from an Indonesian hot spring.</title>
        <authorList>
            <person name="Kusuma A.B."/>
            <person name="Putra K.E."/>
            <person name="Nafisah S."/>
            <person name="Loh J."/>
            <person name="Nouioui I."/>
            <person name="Goodfellow M."/>
        </authorList>
    </citation>
    <scope>NUCLEOTIDE SEQUENCE</scope>
    <source>
        <strain evidence="8">DSM 45618</strain>
    </source>
</reference>
<feature type="site" description="Transition state stabilizer" evidence="6">
    <location>
        <position position="242"/>
    </location>
</feature>
<dbReference type="AlphaFoldDB" id="A0A8J8BC63"/>
<keyword evidence="2 6" id="KW-0808">Transferase</keyword>
<comment type="subunit">
    <text evidence="6">Homodimer.</text>
</comment>
<dbReference type="InterPro" id="IPR043129">
    <property type="entry name" value="ATPase_NBD"/>
</dbReference>
<feature type="active site" description="Proton donor/acceptor" evidence="6">
    <location>
        <position position="149"/>
    </location>
</feature>
<dbReference type="UniPathway" id="UPA00340">
    <property type="reaction ID" value="UER00458"/>
</dbReference>
<evidence type="ECO:0000256" key="3">
    <source>
        <dbReference type="ARBA" id="ARBA00022741"/>
    </source>
</evidence>
<name>A0A8J8BC63_9ACTN</name>
<dbReference type="GO" id="GO:0005737">
    <property type="term" value="C:cytoplasm"/>
    <property type="evidence" value="ECO:0007669"/>
    <property type="project" value="UniProtKB-SubCell"/>
</dbReference>
<keyword evidence="9" id="KW-1185">Reference proteome</keyword>
<feature type="binding site" evidence="6">
    <location>
        <position position="385"/>
    </location>
    <ligand>
        <name>Mg(2+)</name>
        <dbReference type="ChEBI" id="CHEBI:18420"/>
    </ligand>
</feature>
<feature type="binding site" evidence="6">
    <location>
        <position position="92"/>
    </location>
    <ligand>
        <name>substrate</name>
    </ligand>
</feature>
<accession>A0A8J8BC63</accession>
<comment type="caution">
    <text evidence="8">The sequence shown here is derived from an EMBL/GenBank/DDBJ whole genome shotgun (WGS) entry which is preliminary data.</text>
</comment>
<dbReference type="GO" id="GO:0000287">
    <property type="term" value="F:magnesium ion binding"/>
    <property type="evidence" value="ECO:0007669"/>
    <property type="project" value="UniProtKB-UniRule"/>
</dbReference>
<comment type="function">
    <text evidence="6">Catalyzes the formation of acetyl phosphate from acetate and ATP. Can also catalyze the reverse reaction.</text>
</comment>
<evidence type="ECO:0000256" key="4">
    <source>
        <dbReference type="ARBA" id="ARBA00022777"/>
    </source>
</evidence>
<dbReference type="GO" id="GO:0006083">
    <property type="term" value="P:acetate metabolic process"/>
    <property type="evidence" value="ECO:0007669"/>
    <property type="project" value="TreeGrafter"/>
</dbReference>
<dbReference type="PANTHER" id="PTHR21060:SF15">
    <property type="entry name" value="ACETATE KINASE-RELATED"/>
    <property type="match status" value="1"/>
</dbReference>
<organism evidence="8 9">
    <name type="scientific">Actinocrinis puniceicyclus</name>
    <dbReference type="NCBI Taxonomy" id="977794"/>
    <lineage>
        <taxon>Bacteria</taxon>
        <taxon>Bacillati</taxon>
        <taxon>Actinomycetota</taxon>
        <taxon>Actinomycetes</taxon>
        <taxon>Catenulisporales</taxon>
        <taxon>Actinospicaceae</taxon>
        <taxon>Actinocrinis</taxon>
    </lineage>
</organism>
<dbReference type="NCBIfam" id="TIGR00016">
    <property type="entry name" value="ackA"/>
    <property type="match status" value="1"/>
</dbReference>
<dbReference type="Proteomes" id="UP000677913">
    <property type="component" value="Unassembled WGS sequence"/>
</dbReference>
<comment type="subcellular location">
    <subcellularLocation>
        <location evidence="6">Cytoplasm</location>
    </subcellularLocation>
</comment>
<dbReference type="PRINTS" id="PR00471">
    <property type="entry name" value="ACETATEKNASE"/>
</dbReference>
<keyword evidence="5 6" id="KW-0067">ATP-binding</keyword>
<keyword evidence="6" id="KW-0479">Metal-binding</keyword>
<dbReference type="Pfam" id="PF00871">
    <property type="entry name" value="Acetate_kinase"/>
    <property type="match status" value="1"/>
</dbReference>
<dbReference type="GO" id="GO:0008776">
    <property type="term" value="F:acetate kinase activity"/>
    <property type="evidence" value="ECO:0007669"/>
    <property type="project" value="UniProtKB-UniRule"/>
</dbReference>
<dbReference type="InterPro" id="IPR004372">
    <property type="entry name" value="Ac/propionate_kinase"/>
</dbReference>
<gene>
    <name evidence="6" type="primary">ackA</name>
    <name evidence="8" type="ORF">KGA66_12140</name>
</gene>
<comment type="pathway">
    <text evidence="6">Metabolic intermediate biosynthesis; acetyl-CoA biosynthesis; acetyl-CoA from acetate: step 1/2.</text>
</comment>
<protein>
    <recommendedName>
        <fullName evidence="6">Acetate kinase</fullName>
        <ecNumber evidence="6">2.7.2.1</ecNumber>
    </recommendedName>
    <alternativeName>
        <fullName evidence="6">Acetokinase</fullName>
    </alternativeName>
</protein>
<comment type="cofactor">
    <cofactor evidence="6">
        <name>Mg(2+)</name>
        <dbReference type="ChEBI" id="CHEBI:18420"/>
    </cofactor>
    <cofactor evidence="6">
        <name>Mn(2+)</name>
        <dbReference type="ChEBI" id="CHEBI:29035"/>
    </cofactor>
    <text evidence="6">Mg(2+). Can also accept Mn(2+).</text>
</comment>
<feature type="binding site" evidence="6">
    <location>
        <begin position="331"/>
        <end position="335"/>
    </location>
    <ligand>
        <name>ATP</name>
        <dbReference type="ChEBI" id="CHEBI:30616"/>
    </ligand>
</feature>
<dbReference type="RefSeq" id="WP_211467831.1">
    <property type="nucleotide sequence ID" value="NZ_JAGSXH010000034.1"/>
</dbReference>
<dbReference type="EMBL" id="JAGSXH010000034">
    <property type="protein sequence ID" value="MBS2963803.1"/>
    <property type="molecule type" value="Genomic_DNA"/>
</dbReference>
<comment type="catalytic activity">
    <reaction evidence="6">
        <text>acetate + ATP = acetyl phosphate + ADP</text>
        <dbReference type="Rhea" id="RHEA:11352"/>
        <dbReference type="ChEBI" id="CHEBI:22191"/>
        <dbReference type="ChEBI" id="CHEBI:30089"/>
        <dbReference type="ChEBI" id="CHEBI:30616"/>
        <dbReference type="ChEBI" id="CHEBI:456216"/>
        <dbReference type="EC" id="2.7.2.1"/>
    </reaction>
</comment>
<evidence type="ECO:0000256" key="2">
    <source>
        <dbReference type="ARBA" id="ARBA00022679"/>
    </source>
</evidence>
<keyword evidence="6" id="KW-0963">Cytoplasm</keyword>
<feature type="binding site" evidence="6">
    <location>
        <begin position="283"/>
        <end position="285"/>
    </location>
    <ligand>
        <name>ATP</name>
        <dbReference type="ChEBI" id="CHEBI:30616"/>
    </ligand>
</feature>
<proteinExistence type="inferred from homology"/>
<dbReference type="Gene3D" id="3.30.420.40">
    <property type="match status" value="2"/>
</dbReference>
<comment type="similarity">
    <text evidence="1 6 7">Belongs to the acetokinase family.</text>
</comment>